<gene>
    <name evidence="1" type="ORF">LQV63_11220</name>
</gene>
<organism evidence="1 2">
    <name type="scientific">Paenibacillus profundus</name>
    <dbReference type="NCBI Taxonomy" id="1173085"/>
    <lineage>
        <taxon>Bacteria</taxon>
        <taxon>Bacillati</taxon>
        <taxon>Bacillota</taxon>
        <taxon>Bacilli</taxon>
        <taxon>Bacillales</taxon>
        <taxon>Paenibacillaceae</taxon>
        <taxon>Paenibacillus</taxon>
    </lineage>
</organism>
<protein>
    <submittedName>
        <fullName evidence="1">Uncharacterized protein</fullName>
    </submittedName>
</protein>
<keyword evidence="2" id="KW-1185">Reference proteome</keyword>
<comment type="caution">
    <text evidence="1">The sequence shown here is derived from an EMBL/GenBank/DDBJ whole genome shotgun (WGS) entry which is preliminary data.</text>
</comment>
<dbReference type="EMBL" id="JAJNBZ010000006">
    <property type="protein sequence ID" value="MCE5169882.1"/>
    <property type="molecule type" value="Genomic_DNA"/>
</dbReference>
<dbReference type="RefSeq" id="WP_233696761.1">
    <property type="nucleotide sequence ID" value="NZ_JAJNBZ010000006.1"/>
</dbReference>
<proteinExistence type="predicted"/>
<evidence type="ECO:0000313" key="1">
    <source>
        <dbReference type="EMBL" id="MCE5169882.1"/>
    </source>
</evidence>
<sequence length="140" mass="16028">MTKQEITELYGKEDKIQFNLYQYGGLRIAYRDDVVVQFFLSINDNQSNRFQTYREIGLGDSLEQLLANYGEKHANLSDSYGATRITYIVKKNGNELETVDFNDPALKTGDKKSLYFIDFACDAEVTVINIGDLESIQNMQ</sequence>
<accession>A0ABS8YI64</accession>
<name>A0ABS8YI64_9BACL</name>
<dbReference type="Proteomes" id="UP001199916">
    <property type="component" value="Unassembled WGS sequence"/>
</dbReference>
<reference evidence="1 2" key="1">
    <citation type="submission" date="2021-11" db="EMBL/GenBank/DDBJ databases">
        <title>Draft genome sequence of Paenibacillus profundus YoMME, a new Gram-positive bacteria with exoelectrogenic properties.</title>
        <authorList>
            <person name="Hubenova Y."/>
            <person name="Hubenova E."/>
            <person name="Manasiev Y."/>
            <person name="Peykov S."/>
            <person name="Mitov M."/>
        </authorList>
    </citation>
    <scope>NUCLEOTIDE SEQUENCE [LARGE SCALE GENOMIC DNA]</scope>
    <source>
        <strain evidence="1 2">YoMME</strain>
    </source>
</reference>
<evidence type="ECO:0000313" key="2">
    <source>
        <dbReference type="Proteomes" id="UP001199916"/>
    </source>
</evidence>